<dbReference type="OrthoDB" id="9809999at2"/>
<dbReference type="InterPro" id="IPR019195">
    <property type="entry name" value="ABC_ATPase_put"/>
</dbReference>
<dbReference type="PANTHER" id="PTHR38149">
    <property type="entry name" value="ATPASE"/>
    <property type="match status" value="1"/>
</dbReference>
<accession>A0A238W5K4</accession>
<dbReference type="Proteomes" id="UP000198348">
    <property type="component" value="Unassembled WGS sequence"/>
</dbReference>
<dbReference type="Pfam" id="PF09818">
    <property type="entry name" value="ABC_ATPase"/>
    <property type="match status" value="1"/>
</dbReference>
<protein>
    <submittedName>
        <fullName evidence="4">Predicted ATPase of the ABC class</fullName>
    </submittedName>
</protein>
<organism evidence="4 5">
    <name type="scientific">Haloechinothrix alba</name>
    <dbReference type="NCBI Taxonomy" id="664784"/>
    <lineage>
        <taxon>Bacteria</taxon>
        <taxon>Bacillati</taxon>
        <taxon>Actinomycetota</taxon>
        <taxon>Actinomycetes</taxon>
        <taxon>Pseudonocardiales</taxon>
        <taxon>Pseudonocardiaceae</taxon>
        <taxon>Haloechinothrix</taxon>
    </lineage>
</organism>
<name>A0A238W5K4_9PSEU</name>
<evidence type="ECO:0000313" key="4">
    <source>
        <dbReference type="EMBL" id="SNR41697.1"/>
    </source>
</evidence>
<dbReference type="InterPro" id="IPR046834">
    <property type="entry name" value="ABC_ATPase_C"/>
</dbReference>
<sequence>MSGDHSNKHGTIRGSLQQLESRLHELDGKGYGQYRSIEGSWEANGFVVELLKAQTDPFAPASRVEVRVPARAAGFPEHLWANRVRARGLADFVLRALGKRLRNSELNIDVGGQEVLDRSAVRVRDGDLTLRMGLNLPGPRRRIDGKGARKALCEQLPDAVNAAARHAALDAEALEEFVDSVEDTDALRRALPSLGLVGFVADGAMLARRSGTDDRPLVDGIPFHSPESMRVSVDLPNRGRVSGMGIGEGITLIAGGGFHGKSTLLRALEHGVYDHIPGDGRELVASRDSAVKVRAEDGRSVQRVDVSSFVGRLPNGADTSDFSTTNASGSTSQAATTVEALEAGADVLLIDEDTAATNMMIRDARMQALVAKDNEPLTPFIDLARPLYSQHGVSTVLAMGGSGDYLDIADRVIMMAAYEAYDVTTEAFRLRSDEPERRTETDRFPRVRQRVCRPDALGKDSKGKRRIKQRGTDTLVLGGDDIDLRAVEQIVDTSQVMGIGLALSYGVEKGLLDGKRSVAEFLDLLDRDLAESGADALQRGFLGDFAVPRRYEVAAALARLRSLRISATRDSESGS</sequence>
<evidence type="ECO:0000259" key="1">
    <source>
        <dbReference type="Pfam" id="PF09818"/>
    </source>
</evidence>
<dbReference type="SUPFAM" id="SSF52540">
    <property type="entry name" value="P-loop containing nucleoside triphosphate hydrolases"/>
    <property type="match status" value="1"/>
</dbReference>
<gene>
    <name evidence="4" type="ORF">SAMN06265360_105130</name>
</gene>
<evidence type="ECO:0000313" key="5">
    <source>
        <dbReference type="Proteomes" id="UP000198348"/>
    </source>
</evidence>
<feature type="domain" description="MRB1590-like C-terminal" evidence="3">
    <location>
        <begin position="466"/>
        <end position="565"/>
    </location>
</feature>
<feature type="domain" description="ATPase of the ABC class C-terminal" evidence="1">
    <location>
        <begin position="171"/>
        <end position="443"/>
    </location>
</feature>
<dbReference type="Pfam" id="PF20446">
    <property type="entry name" value="ABC_N"/>
    <property type="match status" value="1"/>
</dbReference>
<keyword evidence="5" id="KW-1185">Reference proteome</keyword>
<evidence type="ECO:0000259" key="3">
    <source>
        <dbReference type="Pfam" id="PF21117"/>
    </source>
</evidence>
<dbReference type="InterPro" id="IPR027417">
    <property type="entry name" value="P-loop_NTPase"/>
</dbReference>
<dbReference type="PANTHER" id="PTHR38149:SF1">
    <property type="entry name" value="ATPASE"/>
    <property type="match status" value="1"/>
</dbReference>
<dbReference type="EMBL" id="FZNW01000005">
    <property type="protein sequence ID" value="SNR41697.1"/>
    <property type="molecule type" value="Genomic_DNA"/>
</dbReference>
<dbReference type="RefSeq" id="WP_089300454.1">
    <property type="nucleotide sequence ID" value="NZ_FZNW01000005.1"/>
</dbReference>
<dbReference type="InterPro" id="IPR049069">
    <property type="entry name" value="MRB1590-like_C"/>
</dbReference>
<feature type="domain" description="ATPase of the ABC class N-terminal" evidence="2">
    <location>
        <begin position="17"/>
        <end position="163"/>
    </location>
</feature>
<dbReference type="InterPro" id="IPR046833">
    <property type="entry name" value="ABC_N"/>
</dbReference>
<reference evidence="4 5" key="1">
    <citation type="submission" date="2017-06" db="EMBL/GenBank/DDBJ databases">
        <authorList>
            <person name="Kim H.J."/>
            <person name="Triplett B.A."/>
        </authorList>
    </citation>
    <scope>NUCLEOTIDE SEQUENCE [LARGE SCALE GENOMIC DNA]</scope>
    <source>
        <strain evidence="4 5">DSM 45207</strain>
    </source>
</reference>
<proteinExistence type="predicted"/>
<dbReference type="AlphaFoldDB" id="A0A238W5K4"/>
<evidence type="ECO:0000259" key="2">
    <source>
        <dbReference type="Pfam" id="PF20446"/>
    </source>
</evidence>
<dbReference type="Pfam" id="PF21117">
    <property type="entry name" value="MRB1590_C"/>
    <property type="match status" value="1"/>
</dbReference>